<organism evidence="3 4">
    <name type="scientific">Thermococcus argininiproducens</name>
    <dbReference type="NCBI Taxonomy" id="2866384"/>
    <lineage>
        <taxon>Archaea</taxon>
        <taxon>Methanobacteriati</taxon>
        <taxon>Methanobacteriota</taxon>
        <taxon>Thermococci</taxon>
        <taxon>Thermococcales</taxon>
        <taxon>Thermococcaceae</taxon>
        <taxon>Thermococcus</taxon>
    </lineage>
</organism>
<evidence type="ECO:0000259" key="2">
    <source>
        <dbReference type="PROSITE" id="PS51733"/>
    </source>
</evidence>
<dbReference type="SUPFAM" id="SSF46785">
    <property type="entry name" value="Winged helix' DNA-binding domain"/>
    <property type="match status" value="1"/>
</dbReference>
<dbReference type="NCBIfam" id="TIGR00121">
    <property type="entry name" value="birA_ligase"/>
    <property type="match status" value="1"/>
</dbReference>
<proteinExistence type="predicted"/>
<sequence>MRGGIRDSPVKRELLKQLRRKDVVSGDEIAQRMGISRVAVWKHIKELNMLGYEILSTPKGYALIREAHKPYPWELDFEVYYFKEVWSTMDIAKELAKEGKENVFIIAEKQKGGRGRLGRNWVSQEGGLYFSLVVRPKIPLKDVDKLVFPISSAIVEVLDEYGISAKMAPNGDIFVGNKKLAGILIEAEGEIDLVKYAIIGVGVNVNNLVPEDATSLKRELGKEINLLEFARVLFLRINHHLLKAIF</sequence>
<reference evidence="3 4" key="1">
    <citation type="submission" date="2021-08" db="EMBL/GenBank/DDBJ databases">
        <title>Thermococcus onnuriiensis IOH2.</title>
        <authorList>
            <person name="Park Y.-J."/>
        </authorList>
    </citation>
    <scope>NUCLEOTIDE SEQUENCE [LARGE SCALE GENOMIC DNA]</scope>
    <source>
        <strain evidence="3 4">IOH2</strain>
    </source>
</reference>
<dbReference type="InterPro" id="IPR011991">
    <property type="entry name" value="ArsR-like_HTH"/>
</dbReference>
<dbReference type="InterPro" id="IPR004143">
    <property type="entry name" value="BPL_LPL_catalytic"/>
</dbReference>
<evidence type="ECO:0000313" key="3">
    <source>
        <dbReference type="EMBL" id="USG99694.1"/>
    </source>
</evidence>
<feature type="domain" description="BPL/LPL catalytic" evidence="2">
    <location>
        <begin position="74"/>
        <end position="246"/>
    </location>
</feature>
<dbReference type="GO" id="GO:0005737">
    <property type="term" value="C:cytoplasm"/>
    <property type="evidence" value="ECO:0007669"/>
    <property type="project" value="TreeGrafter"/>
</dbReference>
<protein>
    <submittedName>
        <fullName evidence="3">Biotin--[acetyl-CoA-carboxylase] ligase</fullName>
        <ecNumber evidence="3">6.3.4.15</ecNumber>
    </submittedName>
</protein>
<dbReference type="InterPro" id="IPR036388">
    <property type="entry name" value="WH-like_DNA-bd_sf"/>
</dbReference>
<dbReference type="PANTHER" id="PTHR12835">
    <property type="entry name" value="BIOTIN PROTEIN LIGASE"/>
    <property type="match status" value="1"/>
</dbReference>
<dbReference type="CDD" id="cd00090">
    <property type="entry name" value="HTH_ARSR"/>
    <property type="match status" value="1"/>
</dbReference>
<dbReference type="Gene3D" id="1.10.10.10">
    <property type="entry name" value="Winged helix-like DNA-binding domain superfamily/Winged helix DNA-binding domain"/>
    <property type="match status" value="1"/>
</dbReference>
<dbReference type="EMBL" id="CP080572">
    <property type="protein sequence ID" value="USG99694.1"/>
    <property type="molecule type" value="Genomic_DNA"/>
</dbReference>
<dbReference type="Pfam" id="PF03099">
    <property type="entry name" value="BPL_LplA_LipB"/>
    <property type="match status" value="1"/>
</dbReference>
<accession>A0A9E7SCC1</accession>
<dbReference type="RefSeq" id="WP_251948900.1">
    <property type="nucleotide sequence ID" value="NZ_CP080572.1"/>
</dbReference>
<dbReference type="EC" id="6.3.4.15" evidence="3"/>
<dbReference type="InterPro" id="IPR004408">
    <property type="entry name" value="Biotin_CoA_COase_ligase"/>
</dbReference>
<evidence type="ECO:0000313" key="4">
    <source>
        <dbReference type="Proteomes" id="UP001056425"/>
    </source>
</evidence>
<dbReference type="InterPro" id="IPR045864">
    <property type="entry name" value="aa-tRNA-synth_II/BPL/LPL"/>
</dbReference>
<keyword evidence="1 3" id="KW-0436">Ligase</keyword>
<dbReference type="GO" id="GO:0004077">
    <property type="term" value="F:biotin--[biotin carboxyl-carrier protein] ligase activity"/>
    <property type="evidence" value="ECO:0007669"/>
    <property type="project" value="UniProtKB-EC"/>
</dbReference>
<dbReference type="AlphaFoldDB" id="A0A9E7SCC1"/>
<dbReference type="Proteomes" id="UP001056425">
    <property type="component" value="Chromosome"/>
</dbReference>
<dbReference type="PANTHER" id="PTHR12835:SF5">
    <property type="entry name" value="BIOTIN--PROTEIN LIGASE"/>
    <property type="match status" value="1"/>
</dbReference>
<keyword evidence="4" id="KW-1185">Reference proteome</keyword>
<dbReference type="Pfam" id="PF08279">
    <property type="entry name" value="HTH_11"/>
    <property type="match status" value="1"/>
</dbReference>
<dbReference type="PROSITE" id="PS51733">
    <property type="entry name" value="BPL_LPL_CATALYTIC"/>
    <property type="match status" value="1"/>
</dbReference>
<dbReference type="KEGG" id="thei:K1720_09380"/>
<dbReference type="GeneID" id="72778558"/>
<dbReference type="Gene3D" id="3.30.930.10">
    <property type="entry name" value="Bira Bifunctional Protein, Domain 2"/>
    <property type="match status" value="1"/>
</dbReference>
<gene>
    <name evidence="3" type="ORF">K1720_09380</name>
</gene>
<evidence type="ECO:0000256" key="1">
    <source>
        <dbReference type="ARBA" id="ARBA00022598"/>
    </source>
</evidence>
<dbReference type="InterPro" id="IPR036390">
    <property type="entry name" value="WH_DNA-bd_sf"/>
</dbReference>
<dbReference type="SUPFAM" id="SSF55681">
    <property type="entry name" value="Class II aaRS and biotin synthetases"/>
    <property type="match status" value="1"/>
</dbReference>
<dbReference type="InterPro" id="IPR013196">
    <property type="entry name" value="HTH_11"/>
</dbReference>
<name>A0A9E7SCC1_9EURY</name>